<dbReference type="InterPro" id="IPR036873">
    <property type="entry name" value="Rhodanese-like_dom_sf"/>
</dbReference>
<dbReference type="CDD" id="cd00158">
    <property type="entry name" value="RHOD"/>
    <property type="match status" value="1"/>
</dbReference>
<dbReference type="Pfam" id="PF00581">
    <property type="entry name" value="Rhodanese"/>
    <property type="match status" value="1"/>
</dbReference>
<dbReference type="InterPro" id="IPR001763">
    <property type="entry name" value="Rhodanese-like_dom"/>
</dbReference>
<protein>
    <submittedName>
        <fullName evidence="2">Unannotated protein</fullName>
    </submittedName>
</protein>
<dbReference type="EMBL" id="CAEZUX010000051">
    <property type="protein sequence ID" value="CAB4613816.1"/>
    <property type="molecule type" value="Genomic_DNA"/>
</dbReference>
<dbReference type="InterPro" id="IPR052367">
    <property type="entry name" value="Thiosulfate_ST/Rhodanese-like"/>
</dbReference>
<dbReference type="PROSITE" id="PS50206">
    <property type="entry name" value="RHODANESE_3"/>
    <property type="match status" value="1"/>
</dbReference>
<evidence type="ECO:0000313" key="2">
    <source>
        <dbReference type="EMBL" id="CAB4613816.1"/>
    </source>
</evidence>
<dbReference type="SMART" id="SM00450">
    <property type="entry name" value="RHOD"/>
    <property type="match status" value="1"/>
</dbReference>
<accession>A0A6J6HLF0</accession>
<sequence>MKIRRMVMAVAVFSTLGLSACGSSDSASTSDTTIVNLELVPAGNVIDVRTAAEFSEGHVQGARNLDVQNGDFAAALETLDKSASYNVYCRSGNRSATAVEMMRNAGFTNVVDLGAVEDAAKTLALPIVTD</sequence>
<feature type="domain" description="Rhodanese" evidence="1">
    <location>
        <begin position="39"/>
        <end position="125"/>
    </location>
</feature>
<organism evidence="2">
    <name type="scientific">freshwater metagenome</name>
    <dbReference type="NCBI Taxonomy" id="449393"/>
    <lineage>
        <taxon>unclassified sequences</taxon>
        <taxon>metagenomes</taxon>
        <taxon>ecological metagenomes</taxon>
    </lineage>
</organism>
<name>A0A6J6HLF0_9ZZZZ</name>
<dbReference type="AlphaFoldDB" id="A0A6J6HLF0"/>
<evidence type="ECO:0000259" key="1">
    <source>
        <dbReference type="PROSITE" id="PS50206"/>
    </source>
</evidence>
<dbReference type="PANTHER" id="PTHR45431">
    <property type="entry name" value="RHODANESE-LIKE DOMAIN-CONTAINING PROTEIN 15, CHLOROPLASTIC"/>
    <property type="match status" value="1"/>
</dbReference>
<dbReference type="Gene3D" id="3.40.250.10">
    <property type="entry name" value="Rhodanese-like domain"/>
    <property type="match status" value="1"/>
</dbReference>
<dbReference type="PROSITE" id="PS51257">
    <property type="entry name" value="PROKAR_LIPOPROTEIN"/>
    <property type="match status" value="1"/>
</dbReference>
<proteinExistence type="predicted"/>
<reference evidence="2" key="1">
    <citation type="submission" date="2020-05" db="EMBL/GenBank/DDBJ databases">
        <authorList>
            <person name="Chiriac C."/>
            <person name="Salcher M."/>
            <person name="Ghai R."/>
            <person name="Kavagutti S V."/>
        </authorList>
    </citation>
    <scope>NUCLEOTIDE SEQUENCE</scope>
</reference>
<dbReference type="PANTHER" id="PTHR45431:SF3">
    <property type="entry name" value="RHODANESE-LIKE DOMAIN-CONTAINING PROTEIN 15, CHLOROPLASTIC"/>
    <property type="match status" value="1"/>
</dbReference>
<gene>
    <name evidence="2" type="ORF">UFOPK1874_00597</name>
</gene>
<dbReference type="SUPFAM" id="SSF52821">
    <property type="entry name" value="Rhodanese/Cell cycle control phosphatase"/>
    <property type="match status" value="1"/>
</dbReference>